<proteinExistence type="predicted"/>
<name>A0A5A7QY80_STRAF</name>
<organism evidence="1 2">
    <name type="scientific">Striga asiatica</name>
    <name type="common">Asiatic witchweed</name>
    <name type="synonym">Buchnera asiatica</name>
    <dbReference type="NCBI Taxonomy" id="4170"/>
    <lineage>
        <taxon>Eukaryota</taxon>
        <taxon>Viridiplantae</taxon>
        <taxon>Streptophyta</taxon>
        <taxon>Embryophyta</taxon>
        <taxon>Tracheophyta</taxon>
        <taxon>Spermatophyta</taxon>
        <taxon>Magnoliopsida</taxon>
        <taxon>eudicotyledons</taxon>
        <taxon>Gunneridae</taxon>
        <taxon>Pentapetalae</taxon>
        <taxon>asterids</taxon>
        <taxon>lamiids</taxon>
        <taxon>Lamiales</taxon>
        <taxon>Orobanchaceae</taxon>
        <taxon>Buchnereae</taxon>
        <taxon>Striga</taxon>
    </lineage>
</organism>
<dbReference type="Proteomes" id="UP000325081">
    <property type="component" value="Unassembled WGS sequence"/>
</dbReference>
<reference evidence="2" key="1">
    <citation type="journal article" date="2019" name="Curr. Biol.">
        <title>Genome Sequence of Striga asiatica Provides Insight into the Evolution of Plant Parasitism.</title>
        <authorList>
            <person name="Yoshida S."/>
            <person name="Kim S."/>
            <person name="Wafula E.K."/>
            <person name="Tanskanen J."/>
            <person name="Kim Y.M."/>
            <person name="Honaas L."/>
            <person name="Yang Z."/>
            <person name="Spallek T."/>
            <person name="Conn C.E."/>
            <person name="Ichihashi Y."/>
            <person name="Cheong K."/>
            <person name="Cui S."/>
            <person name="Der J.P."/>
            <person name="Gundlach H."/>
            <person name="Jiao Y."/>
            <person name="Hori C."/>
            <person name="Ishida J.K."/>
            <person name="Kasahara H."/>
            <person name="Kiba T."/>
            <person name="Kim M.S."/>
            <person name="Koo N."/>
            <person name="Laohavisit A."/>
            <person name="Lee Y.H."/>
            <person name="Lumba S."/>
            <person name="McCourt P."/>
            <person name="Mortimer J.C."/>
            <person name="Mutuku J.M."/>
            <person name="Nomura T."/>
            <person name="Sasaki-Sekimoto Y."/>
            <person name="Seto Y."/>
            <person name="Wang Y."/>
            <person name="Wakatake T."/>
            <person name="Sakakibara H."/>
            <person name="Demura T."/>
            <person name="Yamaguchi S."/>
            <person name="Yoneyama K."/>
            <person name="Manabe R.I."/>
            <person name="Nelson D.C."/>
            <person name="Schulman A.H."/>
            <person name="Timko M.P."/>
            <person name="dePamphilis C.W."/>
            <person name="Choi D."/>
            <person name="Shirasu K."/>
        </authorList>
    </citation>
    <scope>NUCLEOTIDE SEQUENCE [LARGE SCALE GENOMIC DNA]</scope>
    <source>
        <strain evidence="2">cv. UVA1</strain>
    </source>
</reference>
<dbReference type="EMBL" id="BKCP01009181">
    <property type="protein sequence ID" value="GER50330.1"/>
    <property type="molecule type" value="Genomic_DNA"/>
</dbReference>
<evidence type="ECO:0000313" key="1">
    <source>
        <dbReference type="EMBL" id="GER50330.1"/>
    </source>
</evidence>
<accession>A0A5A7QY80</accession>
<evidence type="ECO:0000313" key="2">
    <source>
        <dbReference type="Proteomes" id="UP000325081"/>
    </source>
</evidence>
<dbReference type="AlphaFoldDB" id="A0A5A7QY80"/>
<keyword evidence="2" id="KW-1185">Reference proteome</keyword>
<sequence>MSILISIEIAKISKIHIYIYLIFHRCDSTTFSPVEIGRQIIGRQNRRLISVGREAEPPVEAKELAAEFARRQIGESRDAVDGGGVELLVPPRAAQVSLEDPEPAVVLLLRGVRLSEFPLEDREVVVGVQQRVLVNGPQILAVIHHLPNQKIAAVGGASDRVGVCIGVGVGKRRRDEEGEKEDFEQKPKASMSGGRWLINQWDVNTYGKGRLKLDLQLLVKTS</sequence>
<gene>
    <name evidence="1" type="ORF">STAS_27632</name>
</gene>
<comment type="caution">
    <text evidence="1">The sequence shown here is derived from an EMBL/GenBank/DDBJ whole genome shotgun (WGS) entry which is preliminary data.</text>
</comment>
<protein>
    <submittedName>
        <fullName evidence="1">Tryptophan synthase beta chain</fullName>
    </submittedName>
</protein>